<proteinExistence type="predicted"/>
<protein>
    <submittedName>
        <fullName evidence="1">Uncharacterized protein</fullName>
    </submittedName>
</protein>
<sequence length="204" mass="23781">MNYEYFWPQYKIKHIIQGGCVSNQNGKLQKFKINNTHSMLDSITSINSDINEPLKLILIQAGFQYQDLKNPTYNRLFRYLSQESLKNTTKLIDNKQQRKTQPQVIPSRHSTIMPKKSIILSQFNFQQNHQNAQDKSSLKLLNKIPALDLIEQIQTLNHKQNQQQESQEDDVEPKFALNLLASSRNLDYSFSSQSDESYNDQLDS</sequence>
<comment type="caution">
    <text evidence="1">The sequence shown here is derived from an EMBL/GenBank/DDBJ whole genome shotgun (WGS) entry which is preliminary data.</text>
</comment>
<dbReference type="Proteomes" id="UP000692954">
    <property type="component" value="Unassembled WGS sequence"/>
</dbReference>
<dbReference type="OrthoDB" id="292906at2759"/>
<keyword evidence="2" id="KW-1185">Reference proteome</keyword>
<accession>A0A8S1QYA4</accession>
<reference evidence="1" key="1">
    <citation type="submission" date="2021-01" db="EMBL/GenBank/DDBJ databases">
        <authorList>
            <consortium name="Genoscope - CEA"/>
            <person name="William W."/>
        </authorList>
    </citation>
    <scope>NUCLEOTIDE SEQUENCE</scope>
</reference>
<evidence type="ECO:0000313" key="2">
    <source>
        <dbReference type="Proteomes" id="UP000692954"/>
    </source>
</evidence>
<dbReference type="EMBL" id="CAJJDN010000121">
    <property type="protein sequence ID" value="CAD8119470.1"/>
    <property type="molecule type" value="Genomic_DNA"/>
</dbReference>
<gene>
    <name evidence="1" type="ORF">PSON_ATCC_30995.1.T1210105</name>
</gene>
<name>A0A8S1QYA4_9CILI</name>
<evidence type="ECO:0000313" key="1">
    <source>
        <dbReference type="EMBL" id="CAD8119470.1"/>
    </source>
</evidence>
<dbReference type="AlphaFoldDB" id="A0A8S1QYA4"/>
<organism evidence="1 2">
    <name type="scientific">Paramecium sonneborni</name>
    <dbReference type="NCBI Taxonomy" id="65129"/>
    <lineage>
        <taxon>Eukaryota</taxon>
        <taxon>Sar</taxon>
        <taxon>Alveolata</taxon>
        <taxon>Ciliophora</taxon>
        <taxon>Intramacronucleata</taxon>
        <taxon>Oligohymenophorea</taxon>
        <taxon>Peniculida</taxon>
        <taxon>Parameciidae</taxon>
        <taxon>Paramecium</taxon>
    </lineage>
</organism>